<comment type="caution">
    <text evidence="2">The sequence shown here is derived from an EMBL/GenBank/DDBJ whole genome shotgun (WGS) entry which is preliminary data.</text>
</comment>
<feature type="chain" id="PRO_5038906687" evidence="1">
    <location>
        <begin position="23"/>
        <end position="71"/>
    </location>
</feature>
<evidence type="ECO:0000313" key="2">
    <source>
        <dbReference type="EMBL" id="TLP55570.1"/>
    </source>
</evidence>
<feature type="signal peptide" evidence="1">
    <location>
        <begin position="1"/>
        <end position="22"/>
    </location>
</feature>
<keyword evidence="3" id="KW-1185">Reference proteome</keyword>
<keyword evidence="1" id="KW-0732">Signal</keyword>
<proteinExistence type="predicted"/>
<dbReference type="Proteomes" id="UP000309033">
    <property type="component" value="Unassembled WGS sequence"/>
</dbReference>
<accession>A0A5R8YQ54</accession>
<organism evidence="2 3">
    <name type="scientific">Microbispora triticiradicis</name>
    <dbReference type="NCBI Taxonomy" id="2200763"/>
    <lineage>
        <taxon>Bacteria</taxon>
        <taxon>Bacillati</taxon>
        <taxon>Actinomycetota</taxon>
        <taxon>Actinomycetes</taxon>
        <taxon>Streptosporangiales</taxon>
        <taxon>Streptosporangiaceae</taxon>
        <taxon>Microbispora</taxon>
    </lineage>
</organism>
<dbReference type="EMBL" id="VANP01000010">
    <property type="protein sequence ID" value="TLP55570.1"/>
    <property type="molecule type" value="Genomic_DNA"/>
</dbReference>
<sequence>MLAATLAALHRALMLTAGMADAGATCLRALGAALDLPLRAGVTALTLVKLFQFLAGRTGDGRVVLQPAVDT</sequence>
<name>A0A5R8YQ54_9ACTN</name>
<dbReference type="AlphaFoldDB" id="A0A5R8YQ54"/>
<gene>
    <name evidence="2" type="ORF">FED44_24245</name>
</gene>
<evidence type="ECO:0000313" key="3">
    <source>
        <dbReference type="Proteomes" id="UP000309033"/>
    </source>
</evidence>
<reference evidence="2" key="1">
    <citation type="submission" date="2019-05" db="EMBL/GenBank/DDBJ databases">
        <title>Isolation, diversity and antifungal activity of Actinobacteria from wheat.</title>
        <authorList>
            <person name="Yu B."/>
        </authorList>
    </citation>
    <scope>NUCLEOTIDE SEQUENCE [LARGE SCALE GENOMIC DNA]</scope>
    <source>
        <strain evidence="2">NEAU-HEGS1-5</strain>
    </source>
</reference>
<protein>
    <submittedName>
        <fullName evidence="2">Uncharacterized protein</fullName>
    </submittedName>
</protein>
<evidence type="ECO:0000256" key="1">
    <source>
        <dbReference type="SAM" id="SignalP"/>
    </source>
</evidence>